<dbReference type="EMBL" id="JAJVCN010000001">
    <property type="protein sequence ID" value="MCE7002452.1"/>
    <property type="molecule type" value="Genomic_DNA"/>
</dbReference>
<evidence type="ECO:0000256" key="2">
    <source>
        <dbReference type="ARBA" id="ARBA00023125"/>
    </source>
</evidence>
<dbReference type="InterPro" id="IPR010998">
    <property type="entry name" value="Integrase_recombinase_N"/>
</dbReference>
<dbReference type="Gene3D" id="1.10.150.130">
    <property type="match status" value="1"/>
</dbReference>
<accession>A0ABS8Z4V7</accession>
<dbReference type="PROSITE" id="PS51898">
    <property type="entry name" value="TYR_RECOMBINASE"/>
    <property type="match status" value="1"/>
</dbReference>
<name>A0ABS8Z4V7_9PSEU</name>
<dbReference type="SUPFAM" id="SSF56349">
    <property type="entry name" value="DNA breaking-rejoining enzymes"/>
    <property type="match status" value="1"/>
</dbReference>
<dbReference type="RefSeq" id="WP_233723578.1">
    <property type="nucleotide sequence ID" value="NZ_JAJVCN010000001.1"/>
</dbReference>
<dbReference type="InterPro" id="IPR002104">
    <property type="entry name" value="Integrase_catalytic"/>
</dbReference>
<reference evidence="5 6" key="1">
    <citation type="submission" date="2021-12" db="EMBL/GenBank/DDBJ databases">
        <title>Genome sequence of Kibdelosporangium philippinense ATCC 49844.</title>
        <authorList>
            <person name="Fedorov E.A."/>
            <person name="Omeragic M."/>
            <person name="Shalygina K.F."/>
            <person name="Maclea K.S."/>
        </authorList>
    </citation>
    <scope>NUCLEOTIDE SEQUENCE [LARGE SCALE GENOMIC DNA]</scope>
    <source>
        <strain evidence="5 6">ATCC 49844</strain>
    </source>
</reference>
<comment type="similarity">
    <text evidence="1">Belongs to the 'phage' integrase family.</text>
</comment>
<dbReference type="PANTHER" id="PTHR30349:SF64">
    <property type="entry name" value="PROPHAGE INTEGRASE INTD-RELATED"/>
    <property type="match status" value="1"/>
</dbReference>
<evidence type="ECO:0000259" key="4">
    <source>
        <dbReference type="PROSITE" id="PS51898"/>
    </source>
</evidence>
<feature type="domain" description="Tyr recombinase" evidence="4">
    <location>
        <begin position="181"/>
        <end position="397"/>
    </location>
</feature>
<dbReference type="InterPro" id="IPR013762">
    <property type="entry name" value="Integrase-like_cat_sf"/>
</dbReference>
<sequence length="421" mass="48016">MAHIEDMWFKEVSDPNRPNKTMRIKKDKHGKGMRYKVRWEVKGETGERTKSFPDGRLESAKKFKTKIEDSIYDNSYQDPDKGNINFHKYTESILNGRSQDESTQHTLRTQLRCQVYPFFTGAVGGINTSTIRDWLAWMTDRGLSDSYQRILFDHVSSILTAAVVEGMLKSNPCKDPSITGPQPARTDLVVWPESKLHRIELALPERHKIVVPLGSGLGLRGGEIFAFSREDIDRREMVYHCRRQMVTTGEGIRKFKLPKMHKTRRVPIGRGLLQVIDDYADQFPEVEMTLPWGERDKREYDTVKVLMTNKHGDLYTRQAFNNVVWKKAFADAGLAYITHDGNGMHAMRHLFACRMLQGGTTIKDVASMLGHADEAFTLKVYIHLGADRHDRARSIMDTVFVPRPTDGKEATVTQLSSGKAG</sequence>
<organism evidence="5 6">
    <name type="scientific">Kibdelosporangium philippinense</name>
    <dbReference type="NCBI Taxonomy" id="211113"/>
    <lineage>
        <taxon>Bacteria</taxon>
        <taxon>Bacillati</taxon>
        <taxon>Actinomycetota</taxon>
        <taxon>Actinomycetes</taxon>
        <taxon>Pseudonocardiales</taxon>
        <taxon>Pseudonocardiaceae</taxon>
        <taxon>Kibdelosporangium</taxon>
    </lineage>
</organism>
<dbReference type="Pfam" id="PF00589">
    <property type="entry name" value="Phage_integrase"/>
    <property type="match status" value="1"/>
</dbReference>
<evidence type="ECO:0000313" key="6">
    <source>
        <dbReference type="Proteomes" id="UP001521150"/>
    </source>
</evidence>
<dbReference type="Proteomes" id="UP001521150">
    <property type="component" value="Unassembled WGS sequence"/>
</dbReference>
<dbReference type="InterPro" id="IPR011010">
    <property type="entry name" value="DNA_brk_join_enz"/>
</dbReference>
<evidence type="ECO:0000313" key="5">
    <source>
        <dbReference type="EMBL" id="MCE7002452.1"/>
    </source>
</evidence>
<dbReference type="Gene3D" id="1.10.443.10">
    <property type="entry name" value="Intergrase catalytic core"/>
    <property type="match status" value="1"/>
</dbReference>
<protein>
    <submittedName>
        <fullName evidence="5">Tyrosine-type recombinase/integrase</fullName>
    </submittedName>
</protein>
<proteinExistence type="inferred from homology"/>
<dbReference type="InterPro" id="IPR050090">
    <property type="entry name" value="Tyrosine_recombinase_XerCD"/>
</dbReference>
<evidence type="ECO:0000256" key="3">
    <source>
        <dbReference type="ARBA" id="ARBA00023172"/>
    </source>
</evidence>
<dbReference type="PANTHER" id="PTHR30349">
    <property type="entry name" value="PHAGE INTEGRASE-RELATED"/>
    <property type="match status" value="1"/>
</dbReference>
<keyword evidence="6" id="KW-1185">Reference proteome</keyword>
<comment type="caution">
    <text evidence="5">The sequence shown here is derived from an EMBL/GenBank/DDBJ whole genome shotgun (WGS) entry which is preliminary data.</text>
</comment>
<keyword evidence="2" id="KW-0238">DNA-binding</keyword>
<gene>
    <name evidence="5" type="ORF">LWC34_06350</name>
</gene>
<evidence type="ECO:0000256" key="1">
    <source>
        <dbReference type="ARBA" id="ARBA00008857"/>
    </source>
</evidence>
<keyword evidence="3" id="KW-0233">DNA recombination</keyword>